<organism evidence="3 4">
    <name type="scientific">Aspergillus bertholletiae</name>
    <dbReference type="NCBI Taxonomy" id="1226010"/>
    <lineage>
        <taxon>Eukaryota</taxon>
        <taxon>Fungi</taxon>
        <taxon>Dikarya</taxon>
        <taxon>Ascomycota</taxon>
        <taxon>Pezizomycotina</taxon>
        <taxon>Eurotiomycetes</taxon>
        <taxon>Eurotiomycetidae</taxon>
        <taxon>Eurotiales</taxon>
        <taxon>Aspergillaceae</taxon>
        <taxon>Aspergillus</taxon>
        <taxon>Aspergillus subgen. Circumdati</taxon>
    </lineage>
</organism>
<dbReference type="OrthoDB" id="1577640at2759"/>
<name>A0A5N7B782_9EURO</name>
<dbReference type="InterPro" id="IPR031359">
    <property type="entry name" value="NACHT_N"/>
</dbReference>
<feature type="compositionally biased region" description="Polar residues" evidence="1">
    <location>
        <begin position="33"/>
        <end position="52"/>
    </location>
</feature>
<evidence type="ECO:0000313" key="3">
    <source>
        <dbReference type="EMBL" id="KAE8377408.1"/>
    </source>
</evidence>
<evidence type="ECO:0000259" key="2">
    <source>
        <dbReference type="Pfam" id="PF17100"/>
    </source>
</evidence>
<dbReference type="EMBL" id="ML736224">
    <property type="protein sequence ID" value="KAE8377408.1"/>
    <property type="molecule type" value="Genomic_DNA"/>
</dbReference>
<feature type="domain" description="NWD NACHT-NTPase N-terminal" evidence="2">
    <location>
        <begin position="68"/>
        <end position="228"/>
    </location>
</feature>
<evidence type="ECO:0000256" key="1">
    <source>
        <dbReference type="SAM" id="MobiDB-lite"/>
    </source>
</evidence>
<sequence length="241" mass="26591">MKFFCCSTGDHNDEVDQPPRPTRVPDKVPPVESASSGANTSAPVIPPTSSRDVSLAHEKPDKCDRPDLWKEAFDSLDEDRQKLVSQGQAGSTTDAINGVIDQTRGKYTEWQKNGPKVKRKDGDEINVRDVTERILNAALQAKDLIANITAFDPTGKASAAWTVVSLGLTMVSNNIESRDAMFASSEYLAENLAYYALVDTHYRDHQVDGGQNFDRALIRVYTAILGYTAEVYKVKQESTFS</sequence>
<dbReference type="Proteomes" id="UP000326198">
    <property type="component" value="Unassembled WGS sequence"/>
</dbReference>
<feature type="compositionally biased region" description="Basic and acidic residues" evidence="1">
    <location>
        <begin position="54"/>
        <end position="63"/>
    </location>
</feature>
<accession>A0A5N7B782</accession>
<reference evidence="3 4" key="1">
    <citation type="submission" date="2019-04" db="EMBL/GenBank/DDBJ databases">
        <title>Friends and foes A comparative genomics studyof 23 Aspergillus species from section Flavi.</title>
        <authorList>
            <consortium name="DOE Joint Genome Institute"/>
            <person name="Kjaerbolling I."/>
            <person name="Vesth T."/>
            <person name="Frisvad J.C."/>
            <person name="Nybo J.L."/>
            <person name="Theobald S."/>
            <person name="Kildgaard S."/>
            <person name="Isbrandt T."/>
            <person name="Kuo A."/>
            <person name="Sato A."/>
            <person name="Lyhne E.K."/>
            <person name="Kogle M.E."/>
            <person name="Wiebenga A."/>
            <person name="Kun R.S."/>
            <person name="Lubbers R.J."/>
            <person name="Makela M.R."/>
            <person name="Barry K."/>
            <person name="Chovatia M."/>
            <person name="Clum A."/>
            <person name="Daum C."/>
            <person name="Haridas S."/>
            <person name="He G."/>
            <person name="LaButti K."/>
            <person name="Lipzen A."/>
            <person name="Mondo S."/>
            <person name="Riley R."/>
            <person name="Salamov A."/>
            <person name="Simmons B.A."/>
            <person name="Magnuson J.K."/>
            <person name="Henrissat B."/>
            <person name="Mortensen U.H."/>
            <person name="Larsen T.O."/>
            <person name="Devries R.P."/>
            <person name="Grigoriev I.V."/>
            <person name="Machida M."/>
            <person name="Baker S.E."/>
            <person name="Andersen M.R."/>
        </authorList>
    </citation>
    <scope>NUCLEOTIDE SEQUENCE [LARGE SCALE GENOMIC DNA]</scope>
    <source>
        <strain evidence="3 4">IBT 29228</strain>
    </source>
</reference>
<gene>
    <name evidence="3" type="ORF">BDV26DRAFT_293253</name>
</gene>
<feature type="region of interest" description="Disordered" evidence="1">
    <location>
        <begin position="1"/>
        <end position="63"/>
    </location>
</feature>
<dbReference type="Pfam" id="PF17100">
    <property type="entry name" value="NACHT_N"/>
    <property type="match status" value="1"/>
</dbReference>
<evidence type="ECO:0000313" key="4">
    <source>
        <dbReference type="Proteomes" id="UP000326198"/>
    </source>
</evidence>
<proteinExistence type="predicted"/>
<keyword evidence="4" id="KW-1185">Reference proteome</keyword>
<protein>
    <recommendedName>
        <fullName evidence="2">NWD NACHT-NTPase N-terminal domain-containing protein</fullName>
    </recommendedName>
</protein>
<dbReference type="AlphaFoldDB" id="A0A5N7B782"/>